<evidence type="ECO:0008006" key="3">
    <source>
        <dbReference type="Google" id="ProtNLM"/>
    </source>
</evidence>
<dbReference type="AlphaFoldDB" id="A0A4P2R0W7"/>
<name>A0A4P2R0W7_SORCE</name>
<organism evidence="1 2">
    <name type="scientific">Sorangium cellulosum</name>
    <name type="common">Polyangium cellulosum</name>
    <dbReference type="NCBI Taxonomy" id="56"/>
    <lineage>
        <taxon>Bacteria</taxon>
        <taxon>Pseudomonadati</taxon>
        <taxon>Myxococcota</taxon>
        <taxon>Polyangia</taxon>
        <taxon>Polyangiales</taxon>
        <taxon>Polyangiaceae</taxon>
        <taxon>Sorangium</taxon>
    </lineage>
</organism>
<evidence type="ECO:0000313" key="2">
    <source>
        <dbReference type="Proteomes" id="UP000295497"/>
    </source>
</evidence>
<sequence>MTYFMIRIELHSATPDDYDTLHSAMEAAGFSRTVAGSDGKHYHLPSGMYFLGSYADTAATVRDRADAVAATTGKSRGVLVTGGASAWIGLPVVQTMNASSRGYFG</sequence>
<reference evidence="1 2" key="1">
    <citation type="submission" date="2015-09" db="EMBL/GenBank/DDBJ databases">
        <title>Sorangium comparison.</title>
        <authorList>
            <person name="Zaburannyi N."/>
            <person name="Bunk B."/>
            <person name="Overmann J."/>
            <person name="Mueller R."/>
        </authorList>
    </citation>
    <scope>NUCLEOTIDE SEQUENCE [LARGE SCALE GENOMIC DNA]</scope>
    <source>
        <strain evidence="1 2">So ce836</strain>
    </source>
</reference>
<proteinExistence type="predicted"/>
<dbReference type="EMBL" id="CP012672">
    <property type="protein sequence ID" value="AUX35543.1"/>
    <property type="molecule type" value="Genomic_DNA"/>
</dbReference>
<gene>
    <name evidence="1" type="ORF">SOCE836_077370</name>
</gene>
<evidence type="ECO:0000313" key="1">
    <source>
        <dbReference type="EMBL" id="AUX35543.1"/>
    </source>
</evidence>
<accession>A0A4P2R0W7</accession>
<protein>
    <recommendedName>
        <fullName evidence="3">DUF2622 domain-containing protein</fullName>
    </recommendedName>
</protein>
<dbReference type="Proteomes" id="UP000295497">
    <property type="component" value="Chromosome"/>
</dbReference>